<feature type="domain" description="Endonuclease/exonuclease/phosphatase" evidence="2">
    <location>
        <begin position="777"/>
        <end position="870"/>
    </location>
</feature>
<evidence type="ECO:0000259" key="2">
    <source>
        <dbReference type="Pfam" id="PF14529"/>
    </source>
</evidence>
<evidence type="ECO:0000313" key="4">
    <source>
        <dbReference type="Proteomes" id="UP000719412"/>
    </source>
</evidence>
<reference evidence="3" key="2">
    <citation type="submission" date="2021-08" db="EMBL/GenBank/DDBJ databases">
        <authorList>
            <person name="Eriksson T."/>
        </authorList>
    </citation>
    <scope>NUCLEOTIDE SEQUENCE</scope>
    <source>
        <strain evidence="3">Stoneville</strain>
        <tissue evidence="3">Whole head</tissue>
    </source>
</reference>
<dbReference type="GO" id="GO:0003824">
    <property type="term" value="F:catalytic activity"/>
    <property type="evidence" value="ECO:0007669"/>
    <property type="project" value="InterPro"/>
</dbReference>
<feature type="compositionally biased region" description="Basic and acidic residues" evidence="1">
    <location>
        <begin position="431"/>
        <end position="443"/>
    </location>
</feature>
<dbReference type="PANTHER" id="PTHR33273">
    <property type="entry name" value="DOMAIN-CONTAINING PROTEIN, PUTATIVE-RELATED"/>
    <property type="match status" value="1"/>
</dbReference>
<reference evidence="3" key="1">
    <citation type="journal article" date="2020" name="J Insects Food Feed">
        <title>The yellow mealworm (Tenebrio molitor) genome: a resource for the emerging insects as food and feed industry.</title>
        <authorList>
            <person name="Eriksson T."/>
            <person name="Andere A."/>
            <person name="Kelstrup H."/>
            <person name="Emery V."/>
            <person name="Picard C."/>
        </authorList>
    </citation>
    <scope>NUCLEOTIDE SEQUENCE</scope>
    <source>
        <strain evidence="3">Stoneville</strain>
        <tissue evidence="3">Whole head</tissue>
    </source>
</reference>
<organism evidence="3 4">
    <name type="scientific">Tenebrio molitor</name>
    <name type="common">Yellow mealworm beetle</name>
    <dbReference type="NCBI Taxonomy" id="7067"/>
    <lineage>
        <taxon>Eukaryota</taxon>
        <taxon>Metazoa</taxon>
        <taxon>Ecdysozoa</taxon>
        <taxon>Arthropoda</taxon>
        <taxon>Hexapoda</taxon>
        <taxon>Insecta</taxon>
        <taxon>Pterygota</taxon>
        <taxon>Neoptera</taxon>
        <taxon>Endopterygota</taxon>
        <taxon>Coleoptera</taxon>
        <taxon>Polyphaga</taxon>
        <taxon>Cucujiformia</taxon>
        <taxon>Tenebrionidae</taxon>
        <taxon>Tenebrio</taxon>
    </lineage>
</organism>
<name>A0A8J6HBB0_TENMO</name>
<keyword evidence="4" id="KW-1185">Reference proteome</keyword>
<proteinExistence type="predicted"/>
<dbReference type="InterPro" id="IPR005135">
    <property type="entry name" value="Endo/exonuclease/phosphatase"/>
</dbReference>
<dbReference type="Gene3D" id="3.60.10.10">
    <property type="entry name" value="Endonuclease/exonuclease/phosphatase"/>
    <property type="match status" value="1"/>
</dbReference>
<feature type="compositionally biased region" description="Acidic residues" evidence="1">
    <location>
        <begin position="444"/>
        <end position="457"/>
    </location>
</feature>
<protein>
    <recommendedName>
        <fullName evidence="2">Endonuclease/exonuclease/phosphatase domain-containing protein</fullName>
    </recommendedName>
</protein>
<sequence>MIIEAPPEPTYYDARDFHADILDIALVKNFPFQLRLHASQALDSDHVPVLMHIGDEANDRNPNPHVQNINWPRFTELINLEYGPVPRIRNVDDLGRAAGTLEGKIKIAMTHSTRIRVEPRHKNKNNVPQWIVDLIRAKNLARRLVHRTGDAVDRREANRLGNEVKYALIDHHHRNDQWERKLESLTAKDNSIWRMAKALRPDRKPIPPIHGTVGLDFSNDEKAEAFADSLELQCKPNIVDADLDHIELIERRVENILSGQHDTPITPTSPEEVRGIIGSLKVKKAPGQDKIPDTSLKLLPDKVVVALTAITLVNKDIFSYILLRVPKKCGCSYLIRLELSSLFTTMKVGRVYGVVRVFSLARAIEASAHASQCVTVPKVKNIKVARRRPSDGTDSEEERKMKKRPPPKKTITTAEPMETTGPSGSTFAPLSDHEDTDIQKEDSMGEEEETSPAEESDEKPPPIVLHGKYDHKKLLDLSAQSTENGVSRKFTRENTITYARTIKDFNALKESLKKSSKAEWHTYATKKEKTHGFVAYGLDNNPAQEDIKKDLEEKGINCRTPPYTTIEYVVVRWKKIINKRAIVQCDYCQTWGHPASNCFAATRCLKCAKNHLTSECTLKKENEDDQKMIRCSNCGQGHLANSAQCEVYVARKNFLEKAKSAATEKLPKQSYVPAPIPNKLKITTWNANGLTNKTHELTTFLQTHKPNALVITESKLIATDKINFPNYTITRKDRGNARTRGGGVLIVVRKGIPYNTKNAPLTSIETAAIQIAGTGLTIVGAYNLPHNYFKKSELEKIMGIATTIVAGDLNAKHKEWNCATNETNGAVLKKFADTRAITINHSLEPTHIPYNGTSPTTIDIFLMKNTTNYTRQDMNGKTKITSNIRTIEQLEAELAEFTKILAETIKSHTKVIKITERDGIPDETKSLITERNKMRKLYQRTGDADTKHGSQAITEKEKAEALVEYFQSVHLPKTTNTPEQELIDEEVGSLLEKTLVQSEEYWEGMRTNPHEVFKILKNLKKSKVPGEDDVRNVALKNLPRKSVVQLSYITNAIFKLNHYPKAFKEALVVPIPKPGKSKGTITSYRPISLLSATSTIVEKVLMRWLNRITKQLGMEKTTQAGFRERHNTTIQLTRTSPD</sequence>
<dbReference type="EMBL" id="JABDTM020022770">
    <property type="protein sequence ID" value="KAH0815665.1"/>
    <property type="molecule type" value="Genomic_DNA"/>
</dbReference>
<comment type="caution">
    <text evidence="3">The sequence shown here is derived from an EMBL/GenBank/DDBJ whole genome shotgun (WGS) entry which is preliminary data.</text>
</comment>
<dbReference type="SUPFAM" id="SSF56219">
    <property type="entry name" value="DNase I-like"/>
    <property type="match status" value="1"/>
</dbReference>
<feature type="region of interest" description="Disordered" evidence="1">
    <location>
        <begin position="384"/>
        <end position="463"/>
    </location>
</feature>
<dbReference type="AlphaFoldDB" id="A0A8J6HBB0"/>
<evidence type="ECO:0000256" key="1">
    <source>
        <dbReference type="SAM" id="MobiDB-lite"/>
    </source>
</evidence>
<accession>A0A8J6HBB0</accession>
<dbReference type="PANTHER" id="PTHR33273:SF2">
    <property type="entry name" value="ENDONUCLEASE_EXONUCLEASE_PHOSPHATASE DOMAIN-CONTAINING PROTEIN"/>
    <property type="match status" value="1"/>
</dbReference>
<dbReference type="Pfam" id="PF14529">
    <property type="entry name" value="Exo_endo_phos_2"/>
    <property type="match status" value="1"/>
</dbReference>
<evidence type="ECO:0000313" key="3">
    <source>
        <dbReference type="EMBL" id="KAH0815665.1"/>
    </source>
</evidence>
<gene>
    <name evidence="3" type="ORF">GEV33_007126</name>
</gene>
<dbReference type="Proteomes" id="UP000719412">
    <property type="component" value="Unassembled WGS sequence"/>
</dbReference>
<dbReference type="InterPro" id="IPR036691">
    <property type="entry name" value="Endo/exonu/phosph_ase_sf"/>
</dbReference>